<dbReference type="Gene3D" id="2.60.40.10">
    <property type="entry name" value="Immunoglobulins"/>
    <property type="match status" value="1"/>
</dbReference>
<feature type="signal peptide" evidence="2">
    <location>
        <begin position="1"/>
        <end position="21"/>
    </location>
</feature>
<keyword evidence="1" id="KW-0812">Transmembrane</keyword>
<feature type="transmembrane region" description="Helical" evidence="1">
    <location>
        <begin position="369"/>
        <end position="392"/>
    </location>
</feature>
<keyword evidence="1" id="KW-0472">Membrane</keyword>
<name>A0AAD9JQ39_RIDPI</name>
<feature type="chain" id="PRO_5041945452" description="Fibronectin type-III domain-containing protein" evidence="2">
    <location>
        <begin position="22"/>
        <end position="393"/>
    </location>
</feature>
<dbReference type="Gene3D" id="2.60.120.260">
    <property type="entry name" value="Galactose-binding domain-like"/>
    <property type="match status" value="1"/>
</dbReference>
<protein>
    <recommendedName>
        <fullName evidence="3">Fibronectin type-III domain-containing protein</fullName>
    </recommendedName>
</protein>
<sequence length="393" mass="42586">MAKFFLAMLLVTVLANRSVLGKHCRFARTSANQGSCIFPCRCTDGCDTTTGDCLNGGRCEDGHPSGYRWSGPGCQTDTERLNHFTLSVGDSPDKATECAEHVGSVGSGATVNVSCSAVGRYLKFRREGESAYAAGLCEVVVIGHRLICDPYFKTTDKPRLEDVTSSSVVVSWSKATYVTPGLESHYYYVVWLGLRGGTFDNVSRLQDAAGLFTLRSRITGLSFNTNYSVKIEPFRQQDERRQSGTKTQVVHFKTSCRAPETPVIGNVTTSTRNGSVDASVAVTWRMLTNSGCDDLVAVGVLYKRQTSSNDQWSYKAAQQVTSTHLAITQLASDVYEISLMHSNVCFLDSDRTSTERTVPVASGLKTGPVVGIAVTTFLLGCVVTGVILLSIIR</sequence>
<feature type="domain" description="Fibronectin type-III" evidence="3">
    <location>
        <begin position="154"/>
        <end position="257"/>
    </location>
</feature>
<evidence type="ECO:0000256" key="1">
    <source>
        <dbReference type="SAM" id="Phobius"/>
    </source>
</evidence>
<dbReference type="EMBL" id="JAODUO010002004">
    <property type="protein sequence ID" value="KAK2156060.1"/>
    <property type="molecule type" value="Genomic_DNA"/>
</dbReference>
<evidence type="ECO:0000256" key="2">
    <source>
        <dbReference type="SAM" id="SignalP"/>
    </source>
</evidence>
<proteinExistence type="predicted"/>
<dbReference type="InterPro" id="IPR036116">
    <property type="entry name" value="FN3_sf"/>
</dbReference>
<keyword evidence="2" id="KW-0732">Signal</keyword>
<organism evidence="4 5">
    <name type="scientific">Ridgeia piscesae</name>
    <name type="common">Tubeworm</name>
    <dbReference type="NCBI Taxonomy" id="27915"/>
    <lineage>
        <taxon>Eukaryota</taxon>
        <taxon>Metazoa</taxon>
        <taxon>Spiralia</taxon>
        <taxon>Lophotrochozoa</taxon>
        <taxon>Annelida</taxon>
        <taxon>Polychaeta</taxon>
        <taxon>Sedentaria</taxon>
        <taxon>Canalipalpata</taxon>
        <taxon>Sabellida</taxon>
        <taxon>Siboglinidae</taxon>
        <taxon>Ridgeia</taxon>
    </lineage>
</organism>
<dbReference type="InterPro" id="IPR003961">
    <property type="entry name" value="FN3_dom"/>
</dbReference>
<dbReference type="AlphaFoldDB" id="A0AAD9JQ39"/>
<keyword evidence="1" id="KW-1133">Transmembrane helix</keyword>
<reference evidence="4" key="1">
    <citation type="journal article" date="2023" name="Mol. Biol. Evol.">
        <title>Third-Generation Sequencing Reveals the Adaptive Role of the Epigenome in Three Deep-Sea Polychaetes.</title>
        <authorList>
            <person name="Perez M."/>
            <person name="Aroh O."/>
            <person name="Sun Y."/>
            <person name="Lan Y."/>
            <person name="Juniper S.K."/>
            <person name="Young C.R."/>
            <person name="Angers B."/>
            <person name="Qian P.Y."/>
        </authorList>
    </citation>
    <scope>NUCLEOTIDE SEQUENCE</scope>
    <source>
        <strain evidence="4">R07B-5</strain>
    </source>
</reference>
<dbReference type="SUPFAM" id="SSF49265">
    <property type="entry name" value="Fibronectin type III"/>
    <property type="match status" value="1"/>
</dbReference>
<dbReference type="Proteomes" id="UP001209878">
    <property type="component" value="Unassembled WGS sequence"/>
</dbReference>
<accession>A0AAD9JQ39</accession>
<evidence type="ECO:0000313" key="5">
    <source>
        <dbReference type="Proteomes" id="UP001209878"/>
    </source>
</evidence>
<keyword evidence="5" id="KW-1185">Reference proteome</keyword>
<comment type="caution">
    <text evidence="4">The sequence shown here is derived from an EMBL/GenBank/DDBJ whole genome shotgun (WGS) entry which is preliminary data.</text>
</comment>
<evidence type="ECO:0000313" key="4">
    <source>
        <dbReference type="EMBL" id="KAK2156060.1"/>
    </source>
</evidence>
<dbReference type="PROSITE" id="PS50853">
    <property type="entry name" value="FN3"/>
    <property type="match status" value="1"/>
</dbReference>
<dbReference type="InterPro" id="IPR013783">
    <property type="entry name" value="Ig-like_fold"/>
</dbReference>
<gene>
    <name evidence="4" type="ORF">NP493_2005g00000</name>
</gene>
<evidence type="ECO:0000259" key="3">
    <source>
        <dbReference type="PROSITE" id="PS50853"/>
    </source>
</evidence>